<gene>
    <name evidence="3" type="ORF">I5M32_01965</name>
</gene>
<organism evidence="3 4">
    <name type="scientific">Pedobacter segetis</name>
    <dbReference type="NCBI Taxonomy" id="2793069"/>
    <lineage>
        <taxon>Bacteria</taxon>
        <taxon>Pseudomonadati</taxon>
        <taxon>Bacteroidota</taxon>
        <taxon>Sphingobacteriia</taxon>
        <taxon>Sphingobacteriales</taxon>
        <taxon>Sphingobacteriaceae</taxon>
        <taxon>Pedobacter</taxon>
    </lineage>
</organism>
<dbReference type="Pfam" id="PF09917">
    <property type="entry name" value="DUF2147"/>
    <property type="match status" value="1"/>
</dbReference>
<comment type="caution">
    <text evidence="3">The sequence shown here is derived from an EMBL/GenBank/DDBJ whole genome shotgun (WGS) entry which is preliminary data.</text>
</comment>
<feature type="chain" id="PRO_5045047830" evidence="1">
    <location>
        <begin position="25"/>
        <end position="143"/>
    </location>
</feature>
<evidence type="ECO:0000313" key="4">
    <source>
        <dbReference type="Proteomes" id="UP000660024"/>
    </source>
</evidence>
<evidence type="ECO:0000256" key="1">
    <source>
        <dbReference type="SAM" id="SignalP"/>
    </source>
</evidence>
<evidence type="ECO:0000313" key="3">
    <source>
        <dbReference type="EMBL" id="MBK0381714.1"/>
    </source>
</evidence>
<dbReference type="RefSeq" id="WP_200584496.1">
    <property type="nucleotide sequence ID" value="NZ_JAEHFY010000002.1"/>
</dbReference>
<sequence length="143" mass="15941">MKKTFLIMAMVFASSAIFAQSADAIVGKWLNKDGDAHIQIYKSGNTYDGKLVWLKNPKDESGKAKLDSKNPDANLKTRPILGLQLLNNFTYDDGTWEDGTIYDPKSGKTYSCKMTLNGNDKLNVRGYIGISLIGRTDVWTRVK</sequence>
<proteinExistence type="predicted"/>
<name>A0ABS1BHN6_9SPHI</name>
<dbReference type="Proteomes" id="UP000660024">
    <property type="component" value="Unassembled WGS sequence"/>
</dbReference>
<dbReference type="InterPro" id="IPR019223">
    <property type="entry name" value="DUF2147"/>
</dbReference>
<accession>A0ABS1BHN6</accession>
<dbReference type="Gene3D" id="2.40.128.520">
    <property type="match status" value="1"/>
</dbReference>
<reference evidence="3 4" key="1">
    <citation type="submission" date="2020-12" db="EMBL/GenBank/DDBJ databases">
        <title>Bacterial novel species Pedobacter sp. SD-b isolated from soil.</title>
        <authorList>
            <person name="Jung H.-Y."/>
        </authorList>
    </citation>
    <scope>NUCLEOTIDE SEQUENCE [LARGE SCALE GENOMIC DNA]</scope>
    <source>
        <strain evidence="3 4">SD-b</strain>
    </source>
</reference>
<keyword evidence="4" id="KW-1185">Reference proteome</keyword>
<dbReference type="PANTHER" id="PTHR36919:SF2">
    <property type="entry name" value="BLL6627 PROTEIN"/>
    <property type="match status" value="1"/>
</dbReference>
<keyword evidence="1" id="KW-0732">Signal</keyword>
<evidence type="ECO:0000259" key="2">
    <source>
        <dbReference type="Pfam" id="PF09917"/>
    </source>
</evidence>
<dbReference type="EMBL" id="JAEHFY010000002">
    <property type="protein sequence ID" value="MBK0381714.1"/>
    <property type="molecule type" value="Genomic_DNA"/>
</dbReference>
<dbReference type="PANTHER" id="PTHR36919">
    <property type="entry name" value="BLR1215 PROTEIN"/>
    <property type="match status" value="1"/>
</dbReference>
<feature type="domain" description="DUF2147" evidence="2">
    <location>
        <begin position="27"/>
        <end position="141"/>
    </location>
</feature>
<protein>
    <submittedName>
        <fullName evidence="3">DUF2147 domain-containing protein</fullName>
    </submittedName>
</protein>
<feature type="signal peptide" evidence="1">
    <location>
        <begin position="1"/>
        <end position="24"/>
    </location>
</feature>